<dbReference type="GO" id="GO:0016757">
    <property type="term" value="F:glycosyltransferase activity"/>
    <property type="evidence" value="ECO:0007669"/>
    <property type="project" value="InterPro"/>
</dbReference>
<protein>
    <recommendedName>
        <fullName evidence="1">Glycosyl transferase family 1 domain-containing protein</fullName>
    </recommendedName>
</protein>
<dbReference type="InterPro" id="IPR001296">
    <property type="entry name" value="Glyco_trans_1"/>
</dbReference>
<feature type="domain" description="Glycosyl transferase family 1" evidence="1">
    <location>
        <begin position="2"/>
        <end position="57"/>
    </location>
</feature>
<dbReference type="AlphaFoldDB" id="X0ZTV4"/>
<comment type="caution">
    <text evidence="2">The sequence shown here is derived from an EMBL/GenBank/DDBJ whole genome shotgun (WGS) entry which is preliminary data.</text>
</comment>
<proteinExistence type="predicted"/>
<dbReference type="Pfam" id="PF00534">
    <property type="entry name" value="Glycos_transf_1"/>
    <property type="match status" value="1"/>
</dbReference>
<sequence>MKKPVIVGNNPANRELFENRKNALMVEMADADALADAILELKENEELRERIAEEGYKTFREKCTLEVIGKEIKEIAERLIGE</sequence>
<evidence type="ECO:0000313" key="2">
    <source>
        <dbReference type="EMBL" id="GAG73250.1"/>
    </source>
</evidence>
<accession>X0ZTV4</accession>
<organism evidence="2">
    <name type="scientific">marine sediment metagenome</name>
    <dbReference type="NCBI Taxonomy" id="412755"/>
    <lineage>
        <taxon>unclassified sequences</taxon>
        <taxon>metagenomes</taxon>
        <taxon>ecological metagenomes</taxon>
    </lineage>
</organism>
<name>X0ZTV4_9ZZZZ</name>
<evidence type="ECO:0000259" key="1">
    <source>
        <dbReference type="Pfam" id="PF00534"/>
    </source>
</evidence>
<dbReference type="EMBL" id="BART01000524">
    <property type="protein sequence ID" value="GAG73250.1"/>
    <property type="molecule type" value="Genomic_DNA"/>
</dbReference>
<dbReference type="Gene3D" id="3.40.50.2000">
    <property type="entry name" value="Glycogen Phosphorylase B"/>
    <property type="match status" value="2"/>
</dbReference>
<gene>
    <name evidence="2" type="ORF">S01H4_02420</name>
</gene>
<dbReference type="SUPFAM" id="SSF53756">
    <property type="entry name" value="UDP-Glycosyltransferase/glycogen phosphorylase"/>
    <property type="match status" value="1"/>
</dbReference>
<reference evidence="2" key="1">
    <citation type="journal article" date="2014" name="Front. Microbiol.">
        <title>High frequency of phylogenetically diverse reductive dehalogenase-homologous genes in deep subseafloor sedimentary metagenomes.</title>
        <authorList>
            <person name="Kawai M."/>
            <person name="Futagami T."/>
            <person name="Toyoda A."/>
            <person name="Takaki Y."/>
            <person name="Nishi S."/>
            <person name="Hori S."/>
            <person name="Arai W."/>
            <person name="Tsubouchi T."/>
            <person name="Morono Y."/>
            <person name="Uchiyama I."/>
            <person name="Ito T."/>
            <person name="Fujiyama A."/>
            <person name="Inagaki F."/>
            <person name="Takami H."/>
        </authorList>
    </citation>
    <scope>NUCLEOTIDE SEQUENCE</scope>
    <source>
        <strain evidence="2">Expedition CK06-06</strain>
    </source>
</reference>